<organism evidence="1">
    <name type="scientific">Ophidiomyces ophidiicola</name>
    <dbReference type="NCBI Taxonomy" id="1387563"/>
    <lineage>
        <taxon>Eukaryota</taxon>
        <taxon>Fungi</taxon>
        <taxon>Dikarya</taxon>
        <taxon>Ascomycota</taxon>
        <taxon>Pezizomycotina</taxon>
        <taxon>Eurotiomycetes</taxon>
        <taxon>Eurotiomycetidae</taxon>
        <taxon>Onygenales</taxon>
        <taxon>Onygenaceae</taxon>
        <taxon>Ophidiomyces</taxon>
    </lineage>
</organism>
<protein>
    <submittedName>
        <fullName evidence="1">DNA repair protein rhp57</fullName>
    </submittedName>
</protein>
<dbReference type="EMBL" id="JALBCA010000078">
    <property type="protein sequence ID" value="KAI2384146.1"/>
    <property type="molecule type" value="Genomic_DNA"/>
</dbReference>
<proteinExistence type="predicted"/>
<accession>A0ACB8UUG4</accession>
<gene>
    <name evidence="1" type="primary">rhp57</name>
    <name evidence="1" type="ORF">LOY88_004837</name>
</gene>
<name>A0ACB8UUG4_9EURO</name>
<evidence type="ECO:0000313" key="1">
    <source>
        <dbReference type="EMBL" id="KAI2384146.1"/>
    </source>
</evidence>
<reference evidence="1" key="1">
    <citation type="journal article" date="2022" name="bioRxiv">
        <title>Population genetic analysis of Ophidiomyces ophidiicola, the causative agent of snake fungal disease, indicates recent introductions to the USA.</title>
        <authorList>
            <person name="Ladner J.T."/>
            <person name="Palmer J.M."/>
            <person name="Ettinger C.L."/>
            <person name="Stajich J.E."/>
            <person name="Farrell T.M."/>
            <person name="Glorioso B.M."/>
            <person name="Lawson B."/>
            <person name="Price S.J."/>
            <person name="Stengle A.G."/>
            <person name="Grear D.A."/>
            <person name="Lorch J.M."/>
        </authorList>
    </citation>
    <scope>NUCLEOTIDE SEQUENCE</scope>
    <source>
        <strain evidence="1">NWHC 24266-5</strain>
    </source>
</reference>
<comment type="caution">
    <text evidence="1">The sequence shown here is derived from an EMBL/GenBank/DDBJ whole genome shotgun (WGS) entry which is preliminary data.</text>
</comment>
<sequence>MDLLTTLPDFPVEPYAHILSNLENAGLSVKALLLLDALEVAKRTGIPVAEVRRLTSNILHELHHDVGLAQTTRARHEKTASGQKDVSVKSSLEPCRTHRPPSLSFISTLDPTLDDLLAGGISTGYLTEIAGESSSGKTQVLLQLLLAVQLPPPHGLGRTALYVSTEADLATNRLSQLLDEHPHFSSLRTDTQRPSLDNVFGITLSDLETQDHILHYHIPEAIVRYNVGLVVIDSVTANYRVESSTTTVNGLLERAQELKKLGHLLRNLAVKHNIAIVVANQISDRLSQLDQSLWAEGHDYSSPRPTGPPSSQLLDPSQLAHSSLGRQSGTPRAGSPLLRDQRENVVLPEPLKHPADTGTSLHNRIPRFQLRDMSTVLTFTYQQSFYTGWGDPYDYSSWKTPALGHVWANQLGCRIVLKLRNFPSISNPGLSLKLNISPSAPASGKHQSEEGIKQLEKSGDNEDSSMPASSLNYHHGKHQPSTQENHSEKQEDIDFKRAAFSGHENGNQSGKSESTAKYELFPLPRSGRQRTMQVIFCPWAPGQLTPQSKNGQSRPTAEARRGVCFTQQTDGVNFEILRSGIRGIPLFRDAEEKRVSDTAEPNRVI</sequence>